<evidence type="ECO:0000256" key="6">
    <source>
        <dbReference type="ARBA" id="ARBA00022703"/>
    </source>
</evidence>
<evidence type="ECO:0000256" key="7">
    <source>
        <dbReference type="ARBA" id="ARBA00022801"/>
    </source>
</evidence>
<evidence type="ECO:0000256" key="11">
    <source>
        <dbReference type="ARBA" id="ARBA00023136"/>
    </source>
</evidence>
<evidence type="ECO:0000256" key="20">
    <source>
        <dbReference type="ARBA" id="ARBA00047734"/>
    </source>
</evidence>
<dbReference type="GO" id="GO:0016020">
    <property type="term" value="C:membrane"/>
    <property type="evidence" value="ECO:0007669"/>
    <property type="project" value="UniProtKB-SubCell"/>
</dbReference>
<evidence type="ECO:0000256" key="15">
    <source>
        <dbReference type="ARBA" id="ARBA00038456"/>
    </source>
</evidence>
<dbReference type="Proteomes" id="UP000051221">
    <property type="component" value="Unassembled WGS sequence"/>
</dbReference>
<evidence type="ECO:0000256" key="5">
    <source>
        <dbReference type="ARBA" id="ARBA00022490"/>
    </source>
</evidence>
<comment type="subcellular location">
    <subcellularLocation>
        <location evidence="3">Cell projection</location>
        <location evidence="3">Ruffle membrane</location>
    </subcellularLocation>
    <subcellularLocation>
        <location evidence="2">Cytoplasm</location>
    </subcellularLocation>
    <subcellularLocation>
        <location evidence="1">Membrane</location>
        <topology evidence="1">Peripheral membrane protein</topology>
    </subcellularLocation>
</comment>
<keyword evidence="8" id="KW-0276">Fatty acid metabolism</keyword>
<dbReference type="SUPFAM" id="SSF54637">
    <property type="entry name" value="Thioesterase/thiol ester dehydrase-isomerase"/>
    <property type="match status" value="1"/>
</dbReference>
<dbReference type="GO" id="GO:0016790">
    <property type="term" value="F:thiolester hydrolase activity"/>
    <property type="evidence" value="ECO:0007669"/>
    <property type="project" value="UniProtKB-ARBA"/>
</dbReference>
<evidence type="ECO:0000256" key="12">
    <source>
        <dbReference type="ARBA" id="ARBA00023273"/>
    </source>
</evidence>
<name>A0A0Q2MHF4_VIBFU</name>
<dbReference type="Pfam" id="PF03061">
    <property type="entry name" value="4HBT"/>
    <property type="match status" value="1"/>
</dbReference>
<comment type="catalytic activity">
    <reaction evidence="20">
        <text>hexadecanoyl-CoA + H2O = hexadecanoate + CoA + H(+)</text>
        <dbReference type="Rhea" id="RHEA:16645"/>
        <dbReference type="ChEBI" id="CHEBI:7896"/>
        <dbReference type="ChEBI" id="CHEBI:15377"/>
        <dbReference type="ChEBI" id="CHEBI:15378"/>
        <dbReference type="ChEBI" id="CHEBI:57287"/>
        <dbReference type="ChEBI" id="CHEBI:57379"/>
        <dbReference type="EC" id="3.1.2.2"/>
    </reaction>
    <physiologicalReaction direction="left-to-right" evidence="20">
        <dbReference type="Rhea" id="RHEA:16646"/>
    </physiologicalReaction>
</comment>
<evidence type="ECO:0000313" key="26">
    <source>
        <dbReference type="Proteomes" id="UP000051221"/>
    </source>
</evidence>
<comment type="catalytic activity">
    <reaction evidence="13">
        <text>(5Z,8Z,11Z,14Z)-eicosatetraenoyl-CoA + H2O = (5Z,8Z,11Z,14Z)-eicosatetraenoate + CoA + H(+)</text>
        <dbReference type="Rhea" id="RHEA:40151"/>
        <dbReference type="ChEBI" id="CHEBI:15377"/>
        <dbReference type="ChEBI" id="CHEBI:15378"/>
        <dbReference type="ChEBI" id="CHEBI:32395"/>
        <dbReference type="ChEBI" id="CHEBI:57287"/>
        <dbReference type="ChEBI" id="CHEBI:57368"/>
    </reaction>
    <physiologicalReaction direction="left-to-right" evidence="13">
        <dbReference type="Rhea" id="RHEA:40152"/>
    </physiologicalReaction>
</comment>
<dbReference type="AlphaFoldDB" id="A0A0Q2MHF4"/>
<evidence type="ECO:0000256" key="13">
    <source>
        <dbReference type="ARBA" id="ARBA00035852"/>
    </source>
</evidence>
<evidence type="ECO:0000256" key="19">
    <source>
        <dbReference type="ARBA" id="ARBA00047588"/>
    </source>
</evidence>
<evidence type="ECO:0000256" key="16">
    <source>
        <dbReference type="ARBA" id="ARBA00038848"/>
    </source>
</evidence>
<comment type="catalytic activity">
    <reaction evidence="23">
        <text>tetradecanoyl-CoA + H2O = tetradecanoate + CoA + H(+)</text>
        <dbReference type="Rhea" id="RHEA:40119"/>
        <dbReference type="ChEBI" id="CHEBI:15377"/>
        <dbReference type="ChEBI" id="CHEBI:15378"/>
        <dbReference type="ChEBI" id="CHEBI:30807"/>
        <dbReference type="ChEBI" id="CHEBI:57287"/>
        <dbReference type="ChEBI" id="CHEBI:57385"/>
    </reaction>
    <physiologicalReaction direction="left-to-right" evidence="23">
        <dbReference type="Rhea" id="RHEA:40120"/>
    </physiologicalReaction>
</comment>
<gene>
    <name evidence="25" type="ORF">AMR76_05305</name>
</gene>
<dbReference type="RefSeq" id="WP_055465508.1">
    <property type="nucleotide sequence ID" value="NZ_LKHS01000004.1"/>
</dbReference>
<keyword evidence="5" id="KW-0963">Cytoplasm</keyword>
<keyword evidence="10" id="KW-0443">Lipid metabolism</keyword>
<dbReference type="EC" id="3.1.2.2" evidence="16"/>
<keyword evidence="26" id="KW-1185">Reference proteome</keyword>
<evidence type="ECO:0000256" key="9">
    <source>
        <dbReference type="ARBA" id="ARBA00022946"/>
    </source>
</evidence>
<accession>A0A0Q2MHF4</accession>
<evidence type="ECO:0000256" key="1">
    <source>
        <dbReference type="ARBA" id="ARBA00004170"/>
    </source>
</evidence>
<comment type="catalytic activity">
    <reaction evidence="19">
        <text>octanoyl-CoA + H2O = octanoate + CoA + H(+)</text>
        <dbReference type="Rhea" id="RHEA:30143"/>
        <dbReference type="ChEBI" id="CHEBI:15377"/>
        <dbReference type="ChEBI" id="CHEBI:15378"/>
        <dbReference type="ChEBI" id="CHEBI:25646"/>
        <dbReference type="ChEBI" id="CHEBI:57287"/>
        <dbReference type="ChEBI" id="CHEBI:57386"/>
    </reaction>
    <physiologicalReaction direction="left-to-right" evidence="19">
        <dbReference type="Rhea" id="RHEA:30144"/>
    </physiologicalReaction>
</comment>
<comment type="caution">
    <text evidence="25">The sequence shown here is derived from an EMBL/GenBank/DDBJ whole genome shotgun (WGS) entry which is preliminary data.</text>
</comment>
<protein>
    <recommendedName>
        <fullName evidence="17">Acyl-coenzyme A thioesterase THEM4</fullName>
        <ecNumber evidence="16">3.1.2.2</ecNumber>
    </recommendedName>
    <alternativeName>
        <fullName evidence="18">Thioesterase superfamily member 4</fullName>
    </alternativeName>
</protein>
<dbReference type="EMBL" id="LKHS01000004">
    <property type="protein sequence ID" value="KQH87138.1"/>
    <property type="molecule type" value="Genomic_DNA"/>
</dbReference>
<keyword evidence="7" id="KW-0378">Hydrolase</keyword>
<evidence type="ECO:0000259" key="24">
    <source>
        <dbReference type="Pfam" id="PF03061"/>
    </source>
</evidence>
<dbReference type="PANTHER" id="PTHR12418">
    <property type="entry name" value="ACYL-COENZYME A THIOESTERASE THEM4"/>
    <property type="match status" value="1"/>
</dbReference>
<dbReference type="Gene3D" id="3.10.129.10">
    <property type="entry name" value="Hotdog Thioesterase"/>
    <property type="match status" value="1"/>
</dbReference>
<comment type="similarity">
    <text evidence="15">Belongs to the THEM4/THEM5 thioesterase family.</text>
</comment>
<feature type="domain" description="Thioesterase" evidence="24">
    <location>
        <begin position="51"/>
        <end position="107"/>
    </location>
</feature>
<evidence type="ECO:0000256" key="22">
    <source>
        <dbReference type="ARBA" id="ARBA00048074"/>
    </source>
</evidence>
<dbReference type="GO" id="GO:0006631">
    <property type="term" value="P:fatty acid metabolic process"/>
    <property type="evidence" value="ECO:0007669"/>
    <property type="project" value="UniProtKB-KW"/>
</dbReference>
<reference evidence="25 26" key="1">
    <citation type="submission" date="2015-08" db="EMBL/GenBank/DDBJ databases">
        <title>Antibacterial properties of a collection of Vibrionaceae strains.</title>
        <authorList>
            <person name="Giubergia S."/>
        </authorList>
    </citation>
    <scope>NUCLEOTIDE SEQUENCE [LARGE SCALE GENOMIC DNA]</scope>
    <source>
        <strain evidence="25 26">S0821</strain>
    </source>
</reference>
<dbReference type="GO" id="GO:0005737">
    <property type="term" value="C:cytoplasm"/>
    <property type="evidence" value="ECO:0007669"/>
    <property type="project" value="UniProtKB-SubCell"/>
</dbReference>
<evidence type="ECO:0000256" key="21">
    <source>
        <dbReference type="ARBA" id="ARBA00047969"/>
    </source>
</evidence>
<evidence type="ECO:0000256" key="8">
    <source>
        <dbReference type="ARBA" id="ARBA00022832"/>
    </source>
</evidence>
<evidence type="ECO:0000256" key="2">
    <source>
        <dbReference type="ARBA" id="ARBA00004496"/>
    </source>
</evidence>
<evidence type="ECO:0000256" key="4">
    <source>
        <dbReference type="ARBA" id="ARBA00022475"/>
    </source>
</evidence>
<evidence type="ECO:0000313" key="25">
    <source>
        <dbReference type="EMBL" id="KQH87138.1"/>
    </source>
</evidence>
<dbReference type="InterPro" id="IPR052365">
    <property type="entry name" value="THEM4/THEM5_acyl-CoA_thioest"/>
</dbReference>
<dbReference type="InterPro" id="IPR029069">
    <property type="entry name" value="HotDog_dom_sf"/>
</dbReference>
<comment type="catalytic activity">
    <reaction evidence="14">
        <text>(9Z)-octadecenoyl-CoA + H2O = (9Z)-octadecenoate + CoA + H(+)</text>
        <dbReference type="Rhea" id="RHEA:40139"/>
        <dbReference type="ChEBI" id="CHEBI:15377"/>
        <dbReference type="ChEBI" id="CHEBI:15378"/>
        <dbReference type="ChEBI" id="CHEBI:30823"/>
        <dbReference type="ChEBI" id="CHEBI:57287"/>
        <dbReference type="ChEBI" id="CHEBI:57387"/>
    </reaction>
    <physiologicalReaction direction="left-to-right" evidence="14">
        <dbReference type="Rhea" id="RHEA:40140"/>
    </physiologicalReaction>
</comment>
<keyword evidence="6" id="KW-0053">Apoptosis</keyword>
<dbReference type="InterPro" id="IPR006683">
    <property type="entry name" value="Thioestr_dom"/>
</dbReference>
<evidence type="ECO:0000256" key="3">
    <source>
        <dbReference type="ARBA" id="ARBA00004632"/>
    </source>
</evidence>
<evidence type="ECO:0000256" key="17">
    <source>
        <dbReference type="ARBA" id="ARBA00040123"/>
    </source>
</evidence>
<keyword evidence="4" id="KW-1003">Cell membrane</keyword>
<dbReference type="CDD" id="cd03443">
    <property type="entry name" value="PaaI_thioesterase"/>
    <property type="match status" value="1"/>
</dbReference>
<evidence type="ECO:0000256" key="23">
    <source>
        <dbReference type="ARBA" id="ARBA00048180"/>
    </source>
</evidence>
<keyword evidence="12" id="KW-0966">Cell projection</keyword>
<dbReference type="PANTHER" id="PTHR12418:SF19">
    <property type="entry name" value="ACYL-COENZYME A THIOESTERASE THEM4"/>
    <property type="match status" value="1"/>
</dbReference>
<comment type="catalytic activity">
    <reaction evidence="21">
        <text>decanoyl-CoA + H2O = decanoate + CoA + H(+)</text>
        <dbReference type="Rhea" id="RHEA:40059"/>
        <dbReference type="ChEBI" id="CHEBI:15377"/>
        <dbReference type="ChEBI" id="CHEBI:15378"/>
        <dbReference type="ChEBI" id="CHEBI:27689"/>
        <dbReference type="ChEBI" id="CHEBI:57287"/>
        <dbReference type="ChEBI" id="CHEBI:61430"/>
    </reaction>
    <physiologicalReaction direction="left-to-right" evidence="21">
        <dbReference type="Rhea" id="RHEA:40060"/>
    </physiologicalReaction>
</comment>
<dbReference type="PROSITE" id="PS51257">
    <property type="entry name" value="PROKAR_LIPOPROTEIN"/>
    <property type="match status" value="1"/>
</dbReference>
<evidence type="ECO:0000256" key="14">
    <source>
        <dbReference type="ARBA" id="ARBA00037002"/>
    </source>
</evidence>
<keyword evidence="11" id="KW-0472">Membrane</keyword>
<evidence type="ECO:0000256" key="10">
    <source>
        <dbReference type="ARBA" id="ARBA00023098"/>
    </source>
</evidence>
<dbReference type="InParanoid" id="A0A0Q2MHF4"/>
<keyword evidence="9" id="KW-0809">Transit peptide</keyword>
<organism evidence="25 26">
    <name type="scientific">Vibrio furnissii</name>
    <dbReference type="NCBI Taxonomy" id="29494"/>
    <lineage>
        <taxon>Bacteria</taxon>
        <taxon>Pseudomonadati</taxon>
        <taxon>Pseudomonadota</taxon>
        <taxon>Gammaproteobacteria</taxon>
        <taxon>Vibrionales</taxon>
        <taxon>Vibrionaceae</taxon>
        <taxon>Vibrio</taxon>
    </lineage>
</organism>
<proteinExistence type="inferred from homology"/>
<comment type="catalytic activity">
    <reaction evidence="22">
        <text>dodecanoyl-CoA + H2O = dodecanoate + CoA + H(+)</text>
        <dbReference type="Rhea" id="RHEA:30135"/>
        <dbReference type="ChEBI" id="CHEBI:15377"/>
        <dbReference type="ChEBI" id="CHEBI:15378"/>
        <dbReference type="ChEBI" id="CHEBI:18262"/>
        <dbReference type="ChEBI" id="CHEBI:57287"/>
        <dbReference type="ChEBI" id="CHEBI:57375"/>
    </reaction>
    <physiologicalReaction direction="left-to-right" evidence="22">
        <dbReference type="Rhea" id="RHEA:30136"/>
    </physiologicalReaction>
</comment>
<evidence type="ECO:0000256" key="18">
    <source>
        <dbReference type="ARBA" id="ARBA00043210"/>
    </source>
</evidence>
<sequence length="138" mass="14882">MTKALESHAMCAVCSPAEHNPYSLGVALGCDERGLVSGHFTVCSRHQGYRGKLHGGIASSLLDAAMTHCLLHQGIEALTAQLDVRFHHPIVVGEQVVISAHCDTVRRGIYLLTAQLHVDGELRVSASGKFLQEKVRTS</sequence>